<keyword evidence="2" id="KW-1185">Reference proteome</keyword>
<dbReference type="Proteomes" id="UP000054776">
    <property type="component" value="Unassembled WGS sequence"/>
</dbReference>
<evidence type="ECO:0000313" key="1">
    <source>
        <dbReference type="EMBL" id="KRY24773.1"/>
    </source>
</evidence>
<dbReference type="AlphaFoldDB" id="A0A0V1AJ10"/>
<comment type="caution">
    <text evidence="1">The sequence shown here is derived from an EMBL/GenBank/DDBJ whole genome shotgun (WGS) entry which is preliminary data.</text>
</comment>
<proteinExistence type="predicted"/>
<dbReference type="EMBL" id="JYDH01001448">
    <property type="protein sequence ID" value="KRY24773.1"/>
    <property type="molecule type" value="Genomic_DNA"/>
</dbReference>
<protein>
    <submittedName>
        <fullName evidence="1">Uncharacterized protein</fullName>
    </submittedName>
</protein>
<evidence type="ECO:0000313" key="2">
    <source>
        <dbReference type="Proteomes" id="UP000054776"/>
    </source>
</evidence>
<accession>A0A0V1AJ10</accession>
<dbReference type="InParanoid" id="A0A0V1AJ10"/>
<sequence length="42" mass="4809">MAALAMWDTRICVQNREAVEKKCICGCCWKIVSVNRFTFLLG</sequence>
<reference evidence="1 2" key="1">
    <citation type="submission" date="2015-01" db="EMBL/GenBank/DDBJ databases">
        <title>Evolution of Trichinella species and genotypes.</title>
        <authorList>
            <person name="Korhonen P.K."/>
            <person name="Edoardo P."/>
            <person name="Giuseppe L.R."/>
            <person name="Gasser R.B."/>
        </authorList>
    </citation>
    <scope>NUCLEOTIDE SEQUENCE [LARGE SCALE GENOMIC DNA]</scope>
    <source>
        <strain evidence="1">ISS3</strain>
    </source>
</reference>
<organism evidence="1 2">
    <name type="scientific">Trichinella spiralis</name>
    <name type="common">Trichina worm</name>
    <dbReference type="NCBI Taxonomy" id="6334"/>
    <lineage>
        <taxon>Eukaryota</taxon>
        <taxon>Metazoa</taxon>
        <taxon>Ecdysozoa</taxon>
        <taxon>Nematoda</taxon>
        <taxon>Enoplea</taxon>
        <taxon>Dorylaimia</taxon>
        <taxon>Trichinellida</taxon>
        <taxon>Trichinellidae</taxon>
        <taxon>Trichinella</taxon>
    </lineage>
</organism>
<name>A0A0V1AJ10_TRISP</name>
<dbReference type="OrthoDB" id="10460903at2759"/>
<gene>
    <name evidence="1" type="ORF">T01_14825</name>
</gene>